<organism evidence="7 8">
    <name type="scientific">Tanacetum coccineum</name>
    <dbReference type="NCBI Taxonomy" id="301880"/>
    <lineage>
        <taxon>Eukaryota</taxon>
        <taxon>Viridiplantae</taxon>
        <taxon>Streptophyta</taxon>
        <taxon>Embryophyta</taxon>
        <taxon>Tracheophyta</taxon>
        <taxon>Spermatophyta</taxon>
        <taxon>Magnoliopsida</taxon>
        <taxon>eudicotyledons</taxon>
        <taxon>Gunneridae</taxon>
        <taxon>Pentapetalae</taxon>
        <taxon>asterids</taxon>
        <taxon>campanulids</taxon>
        <taxon>Asterales</taxon>
        <taxon>Asteraceae</taxon>
        <taxon>Asteroideae</taxon>
        <taxon>Anthemideae</taxon>
        <taxon>Anthemidinae</taxon>
        <taxon>Tanacetum</taxon>
    </lineage>
</organism>
<reference evidence="7" key="1">
    <citation type="journal article" date="2022" name="Int. J. Mol. Sci.">
        <title>Draft Genome of Tanacetum Coccineum: Genomic Comparison of Closely Related Tanacetum-Family Plants.</title>
        <authorList>
            <person name="Yamashiro T."/>
            <person name="Shiraishi A."/>
            <person name="Nakayama K."/>
            <person name="Satake H."/>
        </authorList>
    </citation>
    <scope>NUCLEOTIDE SEQUENCE</scope>
</reference>
<evidence type="ECO:0000256" key="1">
    <source>
        <dbReference type="ARBA" id="ARBA00004123"/>
    </source>
</evidence>
<dbReference type="SUPFAM" id="SSF53098">
    <property type="entry name" value="Ribonuclease H-like"/>
    <property type="match status" value="1"/>
</dbReference>
<sequence length="505" mass="57831">MRRMEEIDLRALYRAWRTKKNLILFLDGDTLSEQLIHVKNKSKLNRYLEQMRSHGPGLLRVESLPDHHLIKYGFNTLERASFANMTNSNNLVEVRTKLLRSIAENSNLTLKSYINHPHCEAIKRRTESGQSSMSRDGSIFVYNPDVLREQFEGLMIQRGLPFNHFDGEQTTRVFQKHLQPRYAHVSHTTLKCDAMKLWVMAKQVIIDRFLQINTNVNLTTDVWNPPYGVPDFYICVTAHWIEPGTWQMMKRVIAFEDFPVPHTGSALAKTLINVFVKFKLENKFMSIILDNASNNTSAIGKLRLKYEPPMEGRFYHSRCVAHIINLCVQDGLAVKEINTIKESFKTMLKDVFKLGGKNQQRYSKICKQAGKPCLSPHWDVPTRWNSTYHMFLNPESAFSTSGRVLSIQRTKTSSRLHKECYNGALKDHLDAQERKQDKSTLETPVDFEEEVLDAEVQANEAIPLSDEEIALDAASSEGSMSGPGSGGEEAEAEPNYGYDVYNDDY</sequence>
<keyword evidence="5" id="KW-0539">Nucleus</keyword>
<keyword evidence="4" id="KW-0862">Zinc</keyword>
<keyword evidence="2" id="KW-0479">Metal-binding</keyword>
<keyword evidence="8" id="KW-1185">Reference proteome</keyword>
<comment type="caution">
    <text evidence="7">The sequence shown here is derived from an EMBL/GenBank/DDBJ whole genome shotgun (WGS) entry which is preliminary data.</text>
</comment>
<feature type="region of interest" description="Disordered" evidence="6">
    <location>
        <begin position="459"/>
        <end position="505"/>
    </location>
</feature>
<dbReference type="InterPro" id="IPR012337">
    <property type="entry name" value="RNaseH-like_sf"/>
</dbReference>
<protein>
    <submittedName>
        <fullName evidence="7">Zinc finger BED domain-containing protein RICESLEEPER 2-like protein</fullName>
    </submittedName>
</protein>
<proteinExistence type="predicted"/>
<evidence type="ECO:0000256" key="3">
    <source>
        <dbReference type="ARBA" id="ARBA00022771"/>
    </source>
</evidence>
<evidence type="ECO:0000256" key="6">
    <source>
        <dbReference type="SAM" id="MobiDB-lite"/>
    </source>
</evidence>
<dbReference type="PANTHER" id="PTHR46481">
    <property type="entry name" value="ZINC FINGER BED DOMAIN-CONTAINING PROTEIN 4"/>
    <property type="match status" value="1"/>
</dbReference>
<comment type="subcellular location">
    <subcellularLocation>
        <location evidence="1">Nucleus</location>
    </subcellularLocation>
</comment>
<keyword evidence="3" id="KW-0863">Zinc-finger</keyword>
<dbReference type="InterPro" id="IPR052035">
    <property type="entry name" value="ZnF_BED_domain_contain"/>
</dbReference>
<evidence type="ECO:0000256" key="2">
    <source>
        <dbReference type="ARBA" id="ARBA00022723"/>
    </source>
</evidence>
<evidence type="ECO:0000256" key="4">
    <source>
        <dbReference type="ARBA" id="ARBA00022833"/>
    </source>
</evidence>
<dbReference type="EMBL" id="BQNB010016284">
    <property type="protein sequence ID" value="GJT49995.1"/>
    <property type="molecule type" value="Genomic_DNA"/>
</dbReference>
<dbReference type="PANTHER" id="PTHR46481:SF10">
    <property type="entry name" value="ZINC FINGER BED DOMAIN-CONTAINING PROTEIN 39"/>
    <property type="match status" value="1"/>
</dbReference>
<evidence type="ECO:0000313" key="7">
    <source>
        <dbReference type="EMBL" id="GJT49995.1"/>
    </source>
</evidence>
<accession>A0ABQ5EGF2</accession>
<evidence type="ECO:0000313" key="8">
    <source>
        <dbReference type="Proteomes" id="UP001151760"/>
    </source>
</evidence>
<evidence type="ECO:0000256" key="5">
    <source>
        <dbReference type="ARBA" id="ARBA00023242"/>
    </source>
</evidence>
<dbReference type="Proteomes" id="UP001151760">
    <property type="component" value="Unassembled WGS sequence"/>
</dbReference>
<name>A0ABQ5EGF2_9ASTR</name>
<reference evidence="7" key="2">
    <citation type="submission" date="2022-01" db="EMBL/GenBank/DDBJ databases">
        <authorList>
            <person name="Yamashiro T."/>
            <person name="Shiraishi A."/>
            <person name="Satake H."/>
            <person name="Nakayama K."/>
        </authorList>
    </citation>
    <scope>NUCLEOTIDE SEQUENCE</scope>
</reference>
<gene>
    <name evidence="7" type="ORF">Tco_0976152</name>
</gene>